<reference evidence="2" key="2">
    <citation type="submission" date="2015-01" db="EMBL/GenBank/DDBJ databases">
        <title>Evolutionary Origins and Diversification of the Mycorrhizal Mutualists.</title>
        <authorList>
            <consortium name="DOE Joint Genome Institute"/>
            <consortium name="Mycorrhizal Genomics Consortium"/>
            <person name="Kohler A."/>
            <person name="Kuo A."/>
            <person name="Nagy L.G."/>
            <person name="Floudas D."/>
            <person name="Copeland A."/>
            <person name="Barry K.W."/>
            <person name="Cichocki N."/>
            <person name="Veneault-Fourrey C."/>
            <person name="LaButti K."/>
            <person name="Lindquist E.A."/>
            <person name="Lipzen A."/>
            <person name="Lundell T."/>
            <person name="Morin E."/>
            <person name="Murat C."/>
            <person name="Riley R."/>
            <person name="Ohm R."/>
            <person name="Sun H."/>
            <person name="Tunlid A."/>
            <person name="Henrissat B."/>
            <person name="Grigoriev I.V."/>
            <person name="Hibbett D.S."/>
            <person name="Martin F."/>
        </authorList>
    </citation>
    <scope>NUCLEOTIDE SEQUENCE [LARGE SCALE GENOMIC DNA]</scope>
    <source>
        <strain evidence="2">MUT 4182</strain>
    </source>
</reference>
<dbReference type="EMBL" id="KN822977">
    <property type="protein sequence ID" value="KIO29882.1"/>
    <property type="molecule type" value="Genomic_DNA"/>
</dbReference>
<proteinExistence type="predicted"/>
<evidence type="ECO:0000313" key="2">
    <source>
        <dbReference type="Proteomes" id="UP000054248"/>
    </source>
</evidence>
<name>A0A0C3M890_9AGAM</name>
<protein>
    <submittedName>
        <fullName evidence="1">Uncharacterized protein</fullName>
    </submittedName>
</protein>
<dbReference type="Proteomes" id="UP000054248">
    <property type="component" value="Unassembled WGS sequence"/>
</dbReference>
<evidence type="ECO:0000313" key="1">
    <source>
        <dbReference type="EMBL" id="KIO29882.1"/>
    </source>
</evidence>
<organism evidence="1 2">
    <name type="scientific">Tulasnella calospora MUT 4182</name>
    <dbReference type="NCBI Taxonomy" id="1051891"/>
    <lineage>
        <taxon>Eukaryota</taxon>
        <taxon>Fungi</taxon>
        <taxon>Dikarya</taxon>
        <taxon>Basidiomycota</taxon>
        <taxon>Agaricomycotina</taxon>
        <taxon>Agaricomycetes</taxon>
        <taxon>Cantharellales</taxon>
        <taxon>Tulasnellaceae</taxon>
        <taxon>Tulasnella</taxon>
    </lineage>
</organism>
<sequence length="481" mass="53714">MGYTLPLPPFRHVSTLSVDELIQVAARFILISDNLASPDPQFRDHWTLTLGDEEPSLPPINVFGILPNGHYVLIMHEKGVFTLWDVRPTGPSGRRRLVARHETSDETVSMEYTTEGDSGTCIIVAALSEETAIPTIFVFQFQLDFSTDESSHGVPRVIQSDLANYCIDHIGYFARIALQDGLCLAWYNSEEKVIASILDYRNSKRVDLETDITSTTSPDCCLYHGSLIFHHDKLTNAVVSAYFHITEHLKPVPNNSRLWDVDMISKAPDRSAVLPLHSPDSSSKANQEPNLVWNTIHPTNTPNANTLCGSPSIFATETMSPTTYGRIPHLSARWMEPQTTLEMLRTGANLDTPVFRTWIDLEGPTAARDDGFEFLISTTCGLRMLWVTYAEADSDDLPIEEVLYLIPLLTPDERTRGHAGKRILRLPTDLFDILTMDFSDESGTLVIASKSGDTSDERSSEVSQDSGTQLDVNQVLHIFQY</sequence>
<keyword evidence="2" id="KW-1185">Reference proteome</keyword>
<gene>
    <name evidence="1" type="ORF">M407DRAFT_20949</name>
</gene>
<dbReference type="HOGENOM" id="CLU_523977_0_0_1"/>
<accession>A0A0C3M890</accession>
<dbReference type="AlphaFoldDB" id="A0A0C3M890"/>
<reference evidence="1 2" key="1">
    <citation type="submission" date="2014-04" db="EMBL/GenBank/DDBJ databases">
        <authorList>
            <consortium name="DOE Joint Genome Institute"/>
            <person name="Kuo A."/>
            <person name="Girlanda M."/>
            <person name="Perotto S."/>
            <person name="Kohler A."/>
            <person name="Nagy L.G."/>
            <person name="Floudas D."/>
            <person name="Copeland A."/>
            <person name="Barry K.W."/>
            <person name="Cichocki N."/>
            <person name="Veneault-Fourrey C."/>
            <person name="LaButti K."/>
            <person name="Lindquist E.A."/>
            <person name="Lipzen A."/>
            <person name="Lundell T."/>
            <person name="Morin E."/>
            <person name="Murat C."/>
            <person name="Sun H."/>
            <person name="Tunlid A."/>
            <person name="Henrissat B."/>
            <person name="Grigoriev I.V."/>
            <person name="Hibbett D.S."/>
            <person name="Martin F."/>
            <person name="Nordberg H.P."/>
            <person name="Cantor M.N."/>
            <person name="Hua S.X."/>
        </authorList>
    </citation>
    <scope>NUCLEOTIDE SEQUENCE [LARGE SCALE GENOMIC DNA]</scope>
    <source>
        <strain evidence="1 2">MUT 4182</strain>
    </source>
</reference>
<dbReference type="OrthoDB" id="3179547at2759"/>